<protein>
    <recommendedName>
        <fullName evidence="3">Glycosyl hydrolase</fullName>
    </recommendedName>
</protein>
<gene>
    <name evidence="1" type="ORF">SAMN06295900_103155</name>
</gene>
<name>A0A1X7DGE4_TRICW</name>
<dbReference type="STRING" id="28094.SAMN06295900_103155"/>
<evidence type="ECO:0000313" key="2">
    <source>
        <dbReference type="Proteomes" id="UP000192911"/>
    </source>
</evidence>
<dbReference type="Proteomes" id="UP000192911">
    <property type="component" value="Unassembled WGS sequence"/>
</dbReference>
<dbReference type="InterPro" id="IPR015943">
    <property type="entry name" value="WD40/YVTN_repeat-like_dom_sf"/>
</dbReference>
<keyword evidence="2" id="KW-1185">Reference proteome</keyword>
<accession>A0A1X7DGE4</accession>
<organism evidence="1 2">
    <name type="scientific">Trinickia caryophylli</name>
    <name type="common">Paraburkholderia caryophylli</name>
    <dbReference type="NCBI Taxonomy" id="28094"/>
    <lineage>
        <taxon>Bacteria</taxon>
        <taxon>Pseudomonadati</taxon>
        <taxon>Pseudomonadota</taxon>
        <taxon>Betaproteobacteria</taxon>
        <taxon>Burkholderiales</taxon>
        <taxon>Burkholderiaceae</taxon>
        <taxon>Trinickia</taxon>
    </lineage>
</organism>
<dbReference type="Gene3D" id="2.130.10.10">
    <property type="entry name" value="YVTN repeat-like/Quinoprotein amine dehydrogenase"/>
    <property type="match status" value="1"/>
</dbReference>
<dbReference type="AlphaFoldDB" id="A0A1X7DGE4"/>
<proteinExistence type="predicted"/>
<dbReference type="EMBL" id="FXAH01000003">
    <property type="protein sequence ID" value="SMF15051.1"/>
    <property type="molecule type" value="Genomic_DNA"/>
</dbReference>
<dbReference type="RefSeq" id="WP_327197038.1">
    <property type="nucleotide sequence ID" value="NZ_BSQD01000003.1"/>
</dbReference>
<sequence length="410" mass="46395">MRWKILLGGLIVLAAAGYGYRTMTIPQWTTVTTGFMNNDKPYGGGAFRLRGNDVMTLKLADPVITFKPAEQLKDPQVAEPTEAWMNNSAERLNRSTVTFLRGTIESGLVRSFQQPAQDTAWWYSKDWVTQYVSTGWMDYKLPTPKDGLSPQITKLWRSVDGGKTWTRLSWPENRNIDRLFFVDARRGYAIGWGPQVWRTADGGQSWQEVSLPPMATDSREPRKTFSAVDLGPDGVLRVAYYVPMLGKVQLSSVVYRLRWDAPQFERDVVLPDQVVVQLATADEAPGHTYSIYALSQLGAPRNYQDQSDKGDRTGAISTWASYEQPKVEQLHTFDPRYKLDGLSAGKKGVLLVYATDDKREGAPHDYTFYSRDFGKSWNEIDDGIGQGGWFDPQTNAQYALYAYTLKKRSF</sequence>
<evidence type="ECO:0000313" key="1">
    <source>
        <dbReference type="EMBL" id="SMF15051.1"/>
    </source>
</evidence>
<dbReference type="SUPFAM" id="SSF110296">
    <property type="entry name" value="Oligoxyloglucan reducing end-specific cellobiohydrolase"/>
    <property type="match status" value="1"/>
</dbReference>
<dbReference type="GeneID" id="95548632"/>
<reference evidence="2" key="1">
    <citation type="submission" date="2017-04" db="EMBL/GenBank/DDBJ databases">
        <authorList>
            <person name="Varghese N."/>
            <person name="Submissions S."/>
        </authorList>
    </citation>
    <scope>NUCLEOTIDE SEQUENCE [LARGE SCALE GENOMIC DNA]</scope>
    <source>
        <strain evidence="2">Ballard 720</strain>
    </source>
</reference>
<evidence type="ECO:0008006" key="3">
    <source>
        <dbReference type="Google" id="ProtNLM"/>
    </source>
</evidence>